<evidence type="ECO:0000313" key="8">
    <source>
        <dbReference type="Proteomes" id="UP000283210"/>
    </source>
</evidence>
<dbReference type="AlphaFoldDB" id="A0A3S2M720"/>
<dbReference type="Gene3D" id="3.40.50.300">
    <property type="entry name" value="P-loop containing nucleotide triphosphate hydrolases"/>
    <property type="match status" value="1"/>
</dbReference>
<evidence type="ECO:0000313" key="7">
    <source>
        <dbReference type="EMBL" id="RVE69253.1"/>
    </source>
</evidence>
<evidence type="ECO:0000259" key="6">
    <source>
        <dbReference type="PROSITE" id="PS51720"/>
    </source>
</evidence>
<dbReference type="InterPro" id="IPR010919">
    <property type="entry name" value="SAND-like_dom_sf"/>
</dbReference>
<dbReference type="OrthoDB" id="8954335at2759"/>
<evidence type="ECO:0000256" key="1">
    <source>
        <dbReference type="ARBA" id="ARBA00008535"/>
    </source>
</evidence>
<dbReference type="InterPro" id="IPR006703">
    <property type="entry name" value="G_AIG1"/>
</dbReference>
<dbReference type="InterPro" id="IPR000770">
    <property type="entry name" value="SAND_dom"/>
</dbReference>
<feature type="compositionally biased region" description="Acidic residues" evidence="4">
    <location>
        <begin position="435"/>
        <end position="452"/>
    </location>
</feature>
<feature type="domain" description="AIG1-type G" evidence="6">
    <location>
        <begin position="12"/>
        <end position="212"/>
    </location>
</feature>
<dbReference type="CDD" id="cd01852">
    <property type="entry name" value="AIG1"/>
    <property type="match status" value="1"/>
</dbReference>
<name>A0A3S2M720_ORYJA</name>
<keyword evidence="8" id="KW-1185">Reference proteome</keyword>
<evidence type="ECO:0000256" key="3">
    <source>
        <dbReference type="ARBA" id="ARBA00023134"/>
    </source>
</evidence>
<evidence type="ECO:0008006" key="9">
    <source>
        <dbReference type="Google" id="ProtNLM"/>
    </source>
</evidence>
<dbReference type="PROSITE" id="PS50864">
    <property type="entry name" value="SAND"/>
    <property type="match status" value="1"/>
</dbReference>
<dbReference type="PROSITE" id="PS51720">
    <property type="entry name" value="G_AIG1"/>
    <property type="match status" value="1"/>
</dbReference>
<dbReference type="SMART" id="SM00258">
    <property type="entry name" value="SAND"/>
    <property type="match status" value="1"/>
</dbReference>
<dbReference type="PANTHER" id="PTHR10903:SF190">
    <property type="entry name" value="GTPASE IMAP FAMILY MEMBER 4-LIKE"/>
    <property type="match status" value="1"/>
</dbReference>
<reference evidence="7 8" key="1">
    <citation type="submission" date="2018-11" db="EMBL/GenBank/DDBJ databases">
        <authorList>
            <person name="Lopez-Roques C."/>
            <person name="Donnadieu C."/>
            <person name="Bouchez O."/>
            <person name="Klopp C."/>
            <person name="Cabau C."/>
            <person name="Zahm M."/>
        </authorList>
    </citation>
    <scope>NUCLEOTIDE SEQUENCE [LARGE SCALE GENOMIC DNA]</scope>
    <source>
        <strain evidence="7">RS831</strain>
        <tissue evidence="7">Whole body</tissue>
    </source>
</reference>
<keyword evidence="3" id="KW-0342">GTP-binding</keyword>
<dbReference type="Proteomes" id="UP000283210">
    <property type="component" value="Chromosome 8"/>
</dbReference>
<dbReference type="EMBL" id="CM012444">
    <property type="protein sequence ID" value="RVE69253.1"/>
    <property type="molecule type" value="Genomic_DNA"/>
</dbReference>
<comment type="similarity">
    <text evidence="1">Belongs to the TRAFAC class TrmE-Era-EngA-EngB-Septin-like GTPase superfamily. AIG1/Toc34/Toc159-like paraseptin GTPase family. IAN subfamily.</text>
</comment>
<dbReference type="Gene3D" id="3.10.390.10">
    <property type="entry name" value="SAND domain-like"/>
    <property type="match status" value="1"/>
</dbReference>
<sequence length="720" mass="82697">MKQNVPQEENCQEPLRIMLLGKSGAGKSSSGNTILNRLAFKSDMRLKRVTVHCEKEVGQVEDWPVAIIDTPGLFEKDRNKEEIFREILMRVKLQEPGPHVFVFVVPLGRMTQEDQDTNTVIEAKFGPRVWDYTIVLFTHGDRLEQKTINNVITESDENLRNFIRKCSGGFHVFNNKAPEDQTQVTRLMEKIHTLVALNGGCHYHTELYPRKERKIRTRQESILAERADSIHKMEETLKTNHKGEELEEKLKELWKKEEERTRKAAESQIRNMMKQTAAEDQTKLPSLCSVWLTERQRSVNLKSLGNEGYDIYYCEEEKHEKNDHDDDRDEEAEEKRYDQVSPEKELWRVTCGTKKGILNKTRLQRGELCIMYNGKWISPIDFETYGGRSSAKKWKYSIHHNNKPLEFFFRTGDLFTRGFKFRKTSLTKDKVLALSEEDSETDSSADTEDEENSCVSSAVTDEEDVLEDERESEKSEVKESEGNKIDHEDLTVSVENSKDQPAIKEMHPNISAKIPPISGNPVVVIERLPTDVWNVGESQVLSDEEAESDAEMEVTDDSSSEDYHVYVTKVSTPSLTFERVAVGENEKRLAQSGEMLEQTIAKSTVDKGNSEDLMKSSTVLHPDVITEDKVRMEKDFSAECKREHDHHATKLQDGMPNSVTSQSTRVSHCTHPASTRASTSANVDEMDLDQLKREKLKKQLKVLQLQEEYYTLKLNKLKGK</sequence>
<gene>
    <name evidence="7" type="ORF">OJAV_G00075990</name>
</gene>
<proteinExistence type="inferred from homology"/>
<dbReference type="InterPro" id="IPR027417">
    <property type="entry name" value="P-loop_NTPase"/>
</dbReference>
<dbReference type="InterPro" id="IPR045058">
    <property type="entry name" value="GIMA/IAN/Toc"/>
</dbReference>
<feature type="compositionally biased region" description="Basic and acidic residues" evidence="4">
    <location>
        <begin position="471"/>
        <end position="486"/>
    </location>
</feature>
<accession>A0A3S2M720</accession>
<dbReference type="Pfam" id="PF01342">
    <property type="entry name" value="SAND"/>
    <property type="match status" value="1"/>
</dbReference>
<dbReference type="GO" id="GO:0005525">
    <property type="term" value="F:GTP binding"/>
    <property type="evidence" value="ECO:0007669"/>
    <property type="project" value="UniProtKB-KW"/>
</dbReference>
<dbReference type="PANTHER" id="PTHR10903">
    <property type="entry name" value="GTPASE, IMAP FAMILY MEMBER-RELATED"/>
    <property type="match status" value="1"/>
</dbReference>
<dbReference type="FunFam" id="3.40.50.300:FF:000366">
    <property type="entry name" value="GTPase, IMAP family member 2"/>
    <property type="match status" value="1"/>
</dbReference>
<evidence type="ECO:0000259" key="5">
    <source>
        <dbReference type="PROSITE" id="PS50864"/>
    </source>
</evidence>
<organism evidence="7 8">
    <name type="scientific">Oryzias javanicus</name>
    <name type="common">Javanese ricefish</name>
    <name type="synonym">Aplocheilus javanicus</name>
    <dbReference type="NCBI Taxonomy" id="123683"/>
    <lineage>
        <taxon>Eukaryota</taxon>
        <taxon>Metazoa</taxon>
        <taxon>Chordata</taxon>
        <taxon>Craniata</taxon>
        <taxon>Vertebrata</taxon>
        <taxon>Euteleostomi</taxon>
        <taxon>Actinopterygii</taxon>
        <taxon>Neopterygii</taxon>
        <taxon>Teleostei</taxon>
        <taxon>Neoteleostei</taxon>
        <taxon>Acanthomorphata</taxon>
        <taxon>Ovalentaria</taxon>
        <taxon>Atherinomorphae</taxon>
        <taxon>Beloniformes</taxon>
        <taxon>Adrianichthyidae</taxon>
        <taxon>Oryziinae</taxon>
        <taxon>Oryzias</taxon>
    </lineage>
</organism>
<feature type="compositionally biased region" description="Acidic residues" evidence="4">
    <location>
        <begin position="460"/>
        <end position="470"/>
    </location>
</feature>
<keyword evidence="2" id="KW-0547">Nucleotide-binding</keyword>
<feature type="region of interest" description="Disordered" evidence="4">
    <location>
        <begin position="434"/>
        <end position="486"/>
    </location>
</feature>
<feature type="domain" description="SAND" evidence="5">
    <location>
        <begin position="337"/>
        <end position="415"/>
    </location>
</feature>
<dbReference type="GO" id="GO:0003677">
    <property type="term" value="F:DNA binding"/>
    <property type="evidence" value="ECO:0007669"/>
    <property type="project" value="InterPro"/>
</dbReference>
<reference evidence="7 8" key="2">
    <citation type="submission" date="2019-01" db="EMBL/GenBank/DDBJ databases">
        <title>A chromosome length genome reference of the Java medaka (oryzias javanicus).</title>
        <authorList>
            <person name="Herpin A."/>
            <person name="Takehana Y."/>
            <person name="Naruse K."/>
            <person name="Ansai S."/>
            <person name="Kawaguchi M."/>
        </authorList>
    </citation>
    <scope>NUCLEOTIDE SEQUENCE [LARGE SCALE GENOMIC DNA]</scope>
    <source>
        <strain evidence="7">RS831</strain>
        <tissue evidence="7">Whole body</tissue>
    </source>
</reference>
<evidence type="ECO:0000256" key="2">
    <source>
        <dbReference type="ARBA" id="ARBA00022741"/>
    </source>
</evidence>
<protein>
    <recommendedName>
        <fullName evidence="9">AIG1-type G domain-containing protein</fullName>
    </recommendedName>
</protein>
<evidence type="ECO:0000256" key="4">
    <source>
        <dbReference type="SAM" id="MobiDB-lite"/>
    </source>
</evidence>
<dbReference type="SUPFAM" id="SSF52540">
    <property type="entry name" value="P-loop containing nucleoside triphosphate hydrolases"/>
    <property type="match status" value="1"/>
</dbReference>
<dbReference type="Pfam" id="PF04548">
    <property type="entry name" value="AIG1"/>
    <property type="match status" value="1"/>
</dbReference>
<dbReference type="SUPFAM" id="SSF63763">
    <property type="entry name" value="SAND domain-like"/>
    <property type="match status" value="1"/>
</dbReference>